<evidence type="ECO:0000259" key="5">
    <source>
        <dbReference type="Pfam" id="PF00717"/>
    </source>
</evidence>
<dbReference type="Gene3D" id="2.10.109.10">
    <property type="entry name" value="Umud Fragment, subunit A"/>
    <property type="match status" value="1"/>
</dbReference>
<comment type="caution">
    <text evidence="6">The sequence shown here is derived from an EMBL/GenBank/DDBJ whole genome shotgun (WGS) entry which is preliminary data.</text>
</comment>
<protein>
    <submittedName>
        <fullName evidence="6">Cro/CI family transcriptional regulator</fullName>
    </submittedName>
</protein>
<organism evidence="6 7">
    <name type="scientific">Pseudomonas putida TRO1</name>
    <dbReference type="NCBI Taxonomy" id="1227924"/>
    <lineage>
        <taxon>Bacteria</taxon>
        <taxon>Pseudomonadati</taxon>
        <taxon>Pseudomonadota</taxon>
        <taxon>Gammaproteobacteria</taxon>
        <taxon>Pseudomonadales</taxon>
        <taxon>Pseudomonadaceae</taxon>
        <taxon>Pseudomonas</taxon>
    </lineage>
</organism>
<evidence type="ECO:0000256" key="3">
    <source>
        <dbReference type="ARBA" id="ARBA00023163"/>
    </source>
</evidence>
<accession>A0AAD2ZXZ0</accession>
<evidence type="ECO:0000256" key="2">
    <source>
        <dbReference type="ARBA" id="ARBA00023125"/>
    </source>
</evidence>
<dbReference type="InterPro" id="IPR036286">
    <property type="entry name" value="LexA/Signal_pep-like_sf"/>
</dbReference>
<feature type="compositionally biased region" description="Basic and acidic residues" evidence="4">
    <location>
        <begin position="292"/>
        <end position="301"/>
    </location>
</feature>
<feature type="region of interest" description="Disordered" evidence="4">
    <location>
        <begin position="270"/>
        <end position="301"/>
    </location>
</feature>
<dbReference type="CDD" id="cd06529">
    <property type="entry name" value="S24_LexA-like"/>
    <property type="match status" value="1"/>
</dbReference>
<evidence type="ECO:0000256" key="1">
    <source>
        <dbReference type="ARBA" id="ARBA00023015"/>
    </source>
</evidence>
<keyword evidence="1" id="KW-0805">Transcription regulation</keyword>
<dbReference type="PANTHER" id="PTHR40661:SF2">
    <property type="entry name" value="HTH-TYPE TRANSCRIPTIONAL REGULATOR PRTR"/>
    <property type="match status" value="1"/>
</dbReference>
<sequence length="301" mass="32992">MDKSGDHPRMDTNTIRRENLRALAARSPTQAEFAAACGTAPSVISLIISSNPERNLGPQLPRKIEAAAGLEHGWLDQPHDHTPGKRPVETNARIESEGIDQWADDTPLDDDEIELPFLKEVELSAGGGKTVVEVSGTRKLRFGKYTVRNLGVQPDQAVCVSISGNSMEPVLQNGGTVAVDRGKNKVADVVDGKMYALNHAGHVRVKQLYRLARGGLRLRSFNRDEHPDEEYTAEQLVDEEIDYRPSFLGCFVFLGGSYAPHQAQPAAALGGRTNAHSCETEPNRIRARRPGRAIDAHSQEY</sequence>
<dbReference type="GO" id="GO:0003677">
    <property type="term" value="F:DNA binding"/>
    <property type="evidence" value="ECO:0007669"/>
    <property type="project" value="UniProtKB-KW"/>
</dbReference>
<dbReference type="Pfam" id="PF00717">
    <property type="entry name" value="Peptidase_S24"/>
    <property type="match status" value="1"/>
</dbReference>
<dbReference type="AlphaFoldDB" id="A0AAD2ZXZ0"/>
<evidence type="ECO:0000313" key="6">
    <source>
        <dbReference type="EMBL" id="ENY78048.1"/>
    </source>
</evidence>
<feature type="domain" description="Peptidase S24/S26A/S26B/S26C" evidence="5">
    <location>
        <begin position="122"/>
        <end position="234"/>
    </location>
</feature>
<evidence type="ECO:0000256" key="4">
    <source>
        <dbReference type="SAM" id="MobiDB-lite"/>
    </source>
</evidence>
<dbReference type="Proteomes" id="UP000013237">
    <property type="component" value="Unassembled WGS sequence"/>
</dbReference>
<keyword evidence="3" id="KW-0804">Transcription</keyword>
<dbReference type="EMBL" id="APBQ01000056">
    <property type="protein sequence ID" value="ENY78048.1"/>
    <property type="molecule type" value="Genomic_DNA"/>
</dbReference>
<evidence type="ECO:0000313" key="7">
    <source>
        <dbReference type="Proteomes" id="UP000013237"/>
    </source>
</evidence>
<dbReference type="InterPro" id="IPR039418">
    <property type="entry name" value="LexA-like"/>
</dbReference>
<dbReference type="SUPFAM" id="SSF51306">
    <property type="entry name" value="LexA/Signal peptidase"/>
    <property type="match status" value="1"/>
</dbReference>
<name>A0AAD2ZXZ0_PSEPU</name>
<proteinExistence type="predicted"/>
<keyword evidence="2" id="KW-0238">DNA-binding</keyword>
<reference evidence="6 7" key="1">
    <citation type="submission" date="2013-02" db="EMBL/GenBank/DDBJ databases">
        <title>Insights into the proteome of triclosan-resistant Pseudomonas putida TRO1, isolated from activated sludge.</title>
        <authorList>
            <person name="Lolas I.B."/>
            <person name="Almeida B."/>
            <person name="Starnawski P.M."/>
            <person name="Soenderkaer M."/>
            <person name="Nielsen K.L."/>
            <person name="Nielsen J.L."/>
        </authorList>
    </citation>
    <scope>NUCLEOTIDE SEQUENCE [LARGE SCALE GENOMIC DNA]</scope>
    <source>
        <strain evidence="6 7">TRO1</strain>
    </source>
</reference>
<dbReference type="PANTHER" id="PTHR40661">
    <property type="match status" value="1"/>
</dbReference>
<gene>
    <name evidence="6" type="ORF">C206_08694</name>
</gene>
<dbReference type="InterPro" id="IPR015927">
    <property type="entry name" value="Peptidase_S24_S26A/B/C"/>
</dbReference>